<accession>A0ABS6ZG41</accession>
<dbReference type="Pfam" id="PF00975">
    <property type="entry name" value="Thioesterase"/>
    <property type="match status" value="1"/>
</dbReference>
<dbReference type="PANTHER" id="PTHR11487">
    <property type="entry name" value="THIOESTERASE"/>
    <property type="match status" value="1"/>
</dbReference>
<dbReference type="GO" id="GO:0016787">
    <property type="term" value="F:hydrolase activity"/>
    <property type="evidence" value="ECO:0007669"/>
    <property type="project" value="UniProtKB-KW"/>
</dbReference>
<dbReference type="RefSeq" id="WP_219671837.1">
    <property type="nucleotide sequence ID" value="NZ_WTFF01000467.1"/>
</dbReference>
<dbReference type="InterPro" id="IPR012223">
    <property type="entry name" value="TEII"/>
</dbReference>
<evidence type="ECO:0000313" key="3">
    <source>
        <dbReference type="EMBL" id="MBW5486727.1"/>
    </source>
</evidence>
<dbReference type="EMBL" id="WTFF01000467">
    <property type="protein sequence ID" value="MBW5486727.1"/>
    <property type="molecule type" value="Genomic_DNA"/>
</dbReference>
<keyword evidence="4" id="KW-1185">Reference proteome</keyword>
<dbReference type="SUPFAM" id="SSF53474">
    <property type="entry name" value="alpha/beta-Hydrolases"/>
    <property type="match status" value="1"/>
</dbReference>
<keyword evidence="3" id="KW-0378">Hydrolase</keyword>
<comment type="caution">
    <text evidence="3">The sequence shown here is derived from an EMBL/GenBank/DDBJ whole genome shotgun (WGS) entry which is preliminary data.</text>
</comment>
<comment type="similarity">
    <text evidence="1">Belongs to the thioesterase family.</text>
</comment>
<evidence type="ECO:0000256" key="1">
    <source>
        <dbReference type="ARBA" id="ARBA00007169"/>
    </source>
</evidence>
<dbReference type="Proteomes" id="UP000812013">
    <property type="component" value="Unassembled WGS sequence"/>
</dbReference>
<name>A0ABS6ZG41_9ACTN</name>
<sequence length="253" mass="27859">MVRQPWDVECPDAPVRLFCLPWAGGSAVVYQRSWPRALAPDIDVHAVELPGRGMEFGEPLVRRAEPLLDLLAARVAPLVDRPYAIFGHSMGAMLGLELTRRLVAAGHPEPIRMFLSGSGVPGRRPRSAERPLHELPENEFREWLRRTGGTPAEVFDNPELLDMVSPLLRADFELCDAYRYTPAAPFGCPVTAIGGDNDPYVPVASLAEWAEVTTGPFDRLVLTGGHFAFQEHLERVHAFVGAALRSAVRGLTH</sequence>
<dbReference type="Gene3D" id="3.40.50.1820">
    <property type="entry name" value="alpha/beta hydrolase"/>
    <property type="match status" value="1"/>
</dbReference>
<gene>
    <name evidence="3" type="ORF">GPJ59_34015</name>
</gene>
<proteinExistence type="inferred from homology"/>
<dbReference type="InterPro" id="IPR029058">
    <property type="entry name" value="AB_hydrolase_fold"/>
</dbReference>
<dbReference type="InterPro" id="IPR001031">
    <property type="entry name" value="Thioesterase"/>
</dbReference>
<reference evidence="3 4" key="1">
    <citation type="submission" date="2019-12" db="EMBL/GenBank/DDBJ databases">
        <title>Genome sequence of Streptomyces bambusae.</title>
        <authorList>
            <person name="Bansal K."/>
            <person name="Choksket S."/>
            <person name="Korpole S."/>
            <person name="Patil P.B."/>
        </authorList>
    </citation>
    <scope>NUCLEOTIDE SEQUENCE [LARGE SCALE GENOMIC DNA]</scope>
    <source>
        <strain evidence="3 4">SK60</strain>
    </source>
</reference>
<protein>
    <submittedName>
        <fullName evidence="3">Alpha/beta fold hydrolase</fullName>
    </submittedName>
</protein>
<feature type="domain" description="Thioesterase" evidence="2">
    <location>
        <begin position="16"/>
        <end position="242"/>
    </location>
</feature>
<evidence type="ECO:0000259" key="2">
    <source>
        <dbReference type="Pfam" id="PF00975"/>
    </source>
</evidence>
<organism evidence="3 4">
    <name type="scientific">Streptomyces bambusae</name>
    <dbReference type="NCBI Taxonomy" id="1550616"/>
    <lineage>
        <taxon>Bacteria</taxon>
        <taxon>Bacillati</taxon>
        <taxon>Actinomycetota</taxon>
        <taxon>Actinomycetes</taxon>
        <taxon>Kitasatosporales</taxon>
        <taxon>Streptomycetaceae</taxon>
        <taxon>Streptomyces</taxon>
    </lineage>
</organism>
<evidence type="ECO:0000313" key="4">
    <source>
        <dbReference type="Proteomes" id="UP000812013"/>
    </source>
</evidence>
<dbReference type="PANTHER" id="PTHR11487:SF0">
    <property type="entry name" value="S-ACYL FATTY ACID SYNTHASE THIOESTERASE, MEDIUM CHAIN"/>
    <property type="match status" value="1"/>
</dbReference>